<organism evidence="1 2">
    <name type="scientific">Staurois parvus</name>
    <dbReference type="NCBI Taxonomy" id="386267"/>
    <lineage>
        <taxon>Eukaryota</taxon>
        <taxon>Metazoa</taxon>
        <taxon>Chordata</taxon>
        <taxon>Craniata</taxon>
        <taxon>Vertebrata</taxon>
        <taxon>Euteleostomi</taxon>
        <taxon>Amphibia</taxon>
        <taxon>Batrachia</taxon>
        <taxon>Anura</taxon>
        <taxon>Neobatrachia</taxon>
        <taxon>Ranoidea</taxon>
        <taxon>Ranidae</taxon>
        <taxon>Staurois</taxon>
    </lineage>
</organism>
<proteinExistence type="predicted"/>
<accession>A0ABN9H1S9</accession>
<reference evidence="1" key="1">
    <citation type="submission" date="2023-05" db="EMBL/GenBank/DDBJ databases">
        <authorList>
            <person name="Stuckert A."/>
        </authorList>
    </citation>
    <scope>NUCLEOTIDE SEQUENCE</scope>
</reference>
<evidence type="ECO:0000313" key="1">
    <source>
        <dbReference type="EMBL" id="CAI9615689.1"/>
    </source>
</evidence>
<sequence>QSQLVTWCKAVVNSLVPCDLCDLSQISQVVSNDVTNYFACDH</sequence>
<name>A0ABN9H1S9_9NEOB</name>
<evidence type="ECO:0000313" key="2">
    <source>
        <dbReference type="Proteomes" id="UP001162483"/>
    </source>
</evidence>
<gene>
    <name evidence="1" type="ORF">SPARVUS_LOCUS15272932</name>
</gene>
<dbReference type="EMBL" id="CATNWA010019913">
    <property type="protein sequence ID" value="CAI9615689.1"/>
    <property type="molecule type" value="Genomic_DNA"/>
</dbReference>
<dbReference type="Proteomes" id="UP001162483">
    <property type="component" value="Unassembled WGS sequence"/>
</dbReference>
<protein>
    <submittedName>
        <fullName evidence="1">Uncharacterized protein</fullName>
    </submittedName>
</protein>
<comment type="caution">
    <text evidence="1">The sequence shown here is derived from an EMBL/GenBank/DDBJ whole genome shotgun (WGS) entry which is preliminary data.</text>
</comment>
<feature type="non-terminal residue" evidence="1">
    <location>
        <position position="1"/>
    </location>
</feature>
<keyword evidence="2" id="KW-1185">Reference proteome</keyword>